<dbReference type="EMBL" id="JBHUFC010000003">
    <property type="protein sequence ID" value="MFD1788081.1"/>
    <property type="molecule type" value="Genomic_DNA"/>
</dbReference>
<proteinExistence type="predicted"/>
<evidence type="ECO:0000313" key="3">
    <source>
        <dbReference type="Proteomes" id="UP001597283"/>
    </source>
</evidence>
<dbReference type="Proteomes" id="UP001597283">
    <property type="component" value="Unassembled WGS sequence"/>
</dbReference>
<feature type="domain" description="CheW-like" evidence="1">
    <location>
        <begin position="8"/>
        <end position="147"/>
    </location>
</feature>
<evidence type="ECO:0000313" key="2">
    <source>
        <dbReference type="EMBL" id="MFD1788081.1"/>
    </source>
</evidence>
<dbReference type="Gene3D" id="2.30.30.40">
    <property type="entry name" value="SH3 Domains"/>
    <property type="match status" value="2"/>
</dbReference>
<protein>
    <submittedName>
        <fullName evidence="2">Chemotaxis protein CheW</fullName>
    </submittedName>
</protein>
<feature type="domain" description="CheW-like" evidence="1">
    <location>
        <begin position="144"/>
        <end position="288"/>
    </location>
</feature>
<dbReference type="PROSITE" id="PS50851">
    <property type="entry name" value="CHEW"/>
    <property type="match status" value="3"/>
</dbReference>
<evidence type="ECO:0000259" key="1">
    <source>
        <dbReference type="PROSITE" id="PS50851"/>
    </source>
</evidence>
<dbReference type="Pfam" id="PF01584">
    <property type="entry name" value="CheW"/>
    <property type="match status" value="3"/>
</dbReference>
<dbReference type="Gene3D" id="2.40.50.180">
    <property type="entry name" value="CheA-289, Domain 4"/>
    <property type="match status" value="3"/>
</dbReference>
<dbReference type="SMART" id="SM00260">
    <property type="entry name" value="CheW"/>
    <property type="match status" value="3"/>
</dbReference>
<dbReference type="InterPro" id="IPR036061">
    <property type="entry name" value="CheW-like_dom_sf"/>
</dbReference>
<feature type="domain" description="CheW-like" evidence="1">
    <location>
        <begin position="311"/>
        <end position="450"/>
    </location>
</feature>
<name>A0ABW4NDG8_9SPHN</name>
<accession>A0ABW4NDG8</accession>
<sequence length="464" mass="49090">MASAPLDAGQMLSFNVADARFALPASAVREVVRRPTVTRVPHAPASLLGLGNLRGTVVPVVSLGALIGKPVGAGGRVIVLEQADPVGILVDEVSTVTGRGGEDEARPIDLPALLCEAFGTERAARPASIGSLGATLREEAAAEDIVLLAFWVSGQEYALPLDQIEEVTRLPDDITLLPRADAAVVGSVARAGKLLPLLSLQALLGLKQRETGQRPRIVIARIGTHKVGLVVDSVSAILRVDESRIDPVPAVLSRGSSEARIQAICRFDGDKRLVSILATDHLVRDDVTSKLLQASDGEGADMASEAESADTEQFLVFRLGDQAFGLPIAVVSEVTTLPAKLTPLPKAPAFIEGVMNLRGQVLPVIDQRRRFLGDAASGKRRRVVVVSLGDIQAGFVVDAVSEVLRVPANALRTAPELGNDETRVFDRVANLDSGMILIVEPRELLDRAERDMLAAMASEDAPPP</sequence>
<gene>
    <name evidence="2" type="ORF">ACFSC3_10885</name>
</gene>
<reference evidence="3" key="1">
    <citation type="journal article" date="2019" name="Int. J. Syst. Evol. Microbiol.">
        <title>The Global Catalogue of Microorganisms (GCM) 10K type strain sequencing project: providing services to taxonomists for standard genome sequencing and annotation.</title>
        <authorList>
            <consortium name="The Broad Institute Genomics Platform"/>
            <consortium name="The Broad Institute Genome Sequencing Center for Infectious Disease"/>
            <person name="Wu L."/>
            <person name="Ma J."/>
        </authorList>
    </citation>
    <scope>NUCLEOTIDE SEQUENCE [LARGE SCALE GENOMIC DNA]</scope>
    <source>
        <strain evidence="3">Q85</strain>
    </source>
</reference>
<organism evidence="2 3">
    <name type="scientific">Sphingomonas floccifaciens</name>
    <dbReference type="NCBI Taxonomy" id="1844115"/>
    <lineage>
        <taxon>Bacteria</taxon>
        <taxon>Pseudomonadati</taxon>
        <taxon>Pseudomonadota</taxon>
        <taxon>Alphaproteobacteria</taxon>
        <taxon>Sphingomonadales</taxon>
        <taxon>Sphingomonadaceae</taxon>
        <taxon>Sphingomonas</taxon>
    </lineage>
</organism>
<keyword evidence="3" id="KW-1185">Reference proteome</keyword>
<comment type="caution">
    <text evidence="2">The sequence shown here is derived from an EMBL/GenBank/DDBJ whole genome shotgun (WGS) entry which is preliminary data.</text>
</comment>
<dbReference type="SUPFAM" id="SSF50341">
    <property type="entry name" value="CheW-like"/>
    <property type="match status" value="3"/>
</dbReference>
<dbReference type="PANTHER" id="PTHR22617:SF23">
    <property type="entry name" value="CHEMOTAXIS PROTEIN CHEW"/>
    <property type="match status" value="1"/>
</dbReference>
<dbReference type="InterPro" id="IPR002545">
    <property type="entry name" value="CheW-lke_dom"/>
</dbReference>
<dbReference type="InterPro" id="IPR039315">
    <property type="entry name" value="CheW"/>
</dbReference>
<dbReference type="RefSeq" id="WP_380940437.1">
    <property type="nucleotide sequence ID" value="NZ_JBHUFC010000003.1"/>
</dbReference>
<dbReference type="PANTHER" id="PTHR22617">
    <property type="entry name" value="CHEMOTAXIS SENSOR HISTIDINE KINASE-RELATED"/>
    <property type="match status" value="1"/>
</dbReference>